<dbReference type="Proteomes" id="UP001163828">
    <property type="component" value="Unassembled WGS sequence"/>
</dbReference>
<evidence type="ECO:0000313" key="3">
    <source>
        <dbReference type="Proteomes" id="UP001163828"/>
    </source>
</evidence>
<accession>A0ABQ8Q4D8</accession>
<proteinExistence type="predicted"/>
<feature type="compositionally biased region" description="Low complexity" evidence="1">
    <location>
        <begin position="118"/>
        <end position="127"/>
    </location>
</feature>
<comment type="caution">
    <text evidence="2">The sequence shown here is derived from an EMBL/GenBank/DDBJ whole genome shotgun (WGS) entry which is preliminary data.</text>
</comment>
<feature type="region of interest" description="Disordered" evidence="1">
    <location>
        <begin position="50"/>
        <end position="150"/>
    </location>
</feature>
<feature type="compositionally biased region" description="Low complexity" evidence="1">
    <location>
        <begin position="139"/>
        <end position="150"/>
    </location>
</feature>
<keyword evidence="3" id="KW-1185">Reference proteome</keyword>
<feature type="compositionally biased region" description="Basic residues" evidence="1">
    <location>
        <begin position="103"/>
        <end position="112"/>
    </location>
</feature>
<name>A0ABQ8Q4D8_9AGAR</name>
<gene>
    <name evidence="2" type="ORF">F5050DRAFT_1811337</name>
</gene>
<dbReference type="EMBL" id="MU790841">
    <property type="protein sequence ID" value="KAJ3992581.1"/>
    <property type="molecule type" value="Genomic_DNA"/>
</dbReference>
<evidence type="ECO:0000313" key="2">
    <source>
        <dbReference type="EMBL" id="KAJ3992581.1"/>
    </source>
</evidence>
<sequence>MPAFKYDVPMNPVGTTIIAFPSLVSEFQFENILKLPLRASPKPIPAEMERHRPVLPPYNPAGDLTEPDSPVFQPHKGKEKARQSLLEQDSTSSIHSTTVNTRTRLRPRKTKSVHSDSADSSSGSIVVRRTHRTSQHKLTAPYPRPATTTATQNSAYTNFGYHKVARKPIWARWFLHRNTQHLQYPPPIPPGHGYPKDNTLFVLVNIDIEADIRVSRQPEVVGMPPKLSKCLTIWIWKQSLRDWQSISYGDLQLIDGEELALALGGPTRIEPRWVLYESLTKRGFKKPPMSST</sequence>
<feature type="compositionally biased region" description="Polar residues" evidence="1">
    <location>
        <begin position="85"/>
        <end position="102"/>
    </location>
</feature>
<reference evidence="2" key="1">
    <citation type="submission" date="2022-08" db="EMBL/GenBank/DDBJ databases">
        <authorList>
            <consortium name="DOE Joint Genome Institute"/>
            <person name="Min B."/>
            <person name="Riley R."/>
            <person name="Sierra-Patev S."/>
            <person name="Naranjo-Ortiz M."/>
            <person name="Looney B."/>
            <person name="Konkel Z."/>
            <person name="Slot J.C."/>
            <person name="Sakamoto Y."/>
            <person name="Steenwyk J.L."/>
            <person name="Rokas A."/>
            <person name="Carro J."/>
            <person name="Camarero S."/>
            <person name="Ferreira P."/>
            <person name="Molpeceres G."/>
            <person name="Ruiz-Duenas F.J."/>
            <person name="Serrano A."/>
            <person name="Henrissat B."/>
            <person name="Drula E."/>
            <person name="Hughes K.W."/>
            <person name="Mata J.L."/>
            <person name="Ishikawa N.K."/>
            <person name="Vargas-Isla R."/>
            <person name="Ushijima S."/>
            <person name="Smith C.A."/>
            <person name="Ahrendt S."/>
            <person name="Andreopoulos W."/>
            <person name="He G."/>
            <person name="Labutti K."/>
            <person name="Lipzen A."/>
            <person name="Ng V."/>
            <person name="Sandor L."/>
            <person name="Barry K."/>
            <person name="Martinez A.T."/>
            <person name="Xiao Y."/>
            <person name="Gibbons J.G."/>
            <person name="Terashima K."/>
            <person name="Hibbett D.S."/>
            <person name="Grigoriev I.V."/>
        </authorList>
    </citation>
    <scope>NUCLEOTIDE SEQUENCE</scope>
    <source>
        <strain evidence="2">TFB10827</strain>
    </source>
</reference>
<protein>
    <submittedName>
        <fullName evidence="2">Uncharacterized protein</fullName>
    </submittedName>
</protein>
<evidence type="ECO:0000256" key="1">
    <source>
        <dbReference type="SAM" id="MobiDB-lite"/>
    </source>
</evidence>
<organism evidence="2 3">
    <name type="scientific">Lentinula boryana</name>
    <dbReference type="NCBI Taxonomy" id="40481"/>
    <lineage>
        <taxon>Eukaryota</taxon>
        <taxon>Fungi</taxon>
        <taxon>Dikarya</taxon>
        <taxon>Basidiomycota</taxon>
        <taxon>Agaricomycotina</taxon>
        <taxon>Agaricomycetes</taxon>
        <taxon>Agaricomycetidae</taxon>
        <taxon>Agaricales</taxon>
        <taxon>Marasmiineae</taxon>
        <taxon>Omphalotaceae</taxon>
        <taxon>Lentinula</taxon>
    </lineage>
</organism>